<accession>A0A511RH80</accession>
<dbReference type="FunFam" id="3.30.2130.10:FF:000001">
    <property type="entry name" value="Bifunctional aspartokinase/homoserine dehydrogenase"/>
    <property type="match status" value="1"/>
</dbReference>
<organism evidence="17 18">
    <name type="scientific">Oceanithermus desulfurans NBRC 100063</name>
    <dbReference type="NCBI Taxonomy" id="1227550"/>
    <lineage>
        <taxon>Bacteria</taxon>
        <taxon>Thermotogati</taxon>
        <taxon>Deinococcota</taxon>
        <taxon>Deinococci</taxon>
        <taxon>Thermales</taxon>
        <taxon>Thermaceae</taxon>
        <taxon>Oceanithermus</taxon>
    </lineage>
</organism>
<dbReference type="CDD" id="cd04936">
    <property type="entry name" value="ACT_AKii-LysC-BS-like_2"/>
    <property type="match status" value="1"/>
</dbReference>
<gene>
    <name evidence="17" type="ORF">ODE01S_04580</name>
</gene>
<keyword evidence="9 14" id="KW-0418">Kinase</keyword>
<proteinExistence type="inferred from homology"/>
<dbReference type="GO" id="GO:0009088">
    <property type="term" value="P:threonine biosynthetic process"/>
    <property type="evidence" value="ECO:0007669"/>
    <property type="project" value="UniProtKB-UniPathway"/>
</dbReference>
<dbReference type="InterPro" id="IPR054352">
    <property type="entry name" value="ACT_Aspartokinase"/>
</dbReference>
<dbReference type="NCBIfam" id="NF005154">
    <property type="entry name" value="PRK06635.1-2"/>
    <property type="match status" value="1"/>
</dbReference>
<dbReference type="GO" id="GO:0004072">
    <property type="term" value="F:aspartate kinase activity"/>
    <property type="evidence" value="ECO:0007669"/>
    <property type="project" value="UniProtKB-EC"/>
</dbReference>
<comment type="pathway">
    <text evidence="2 15">Amino-acid biosynthesis; L-methionine biosynthesis via de novo pathway; L-homoserine from L-aspartate: step 1/3.</text>
</comment>
<dbReference type="GO" id="GO:0009089">
    <property type="term" value="P:lysine biosynthetic process via diaminopimelate"/>
    <property type="evidence" value="ECO:0007669"/>
    <property type="project" value="UniProtKB-UniPathway"/>
</dbReference>
<dbReference type="EMBL" id="BJXN01000002">
    <property type="protein sequence ID" value="GEM89024.1"/>
    <property type="molecule type" value="Genomic_DNA"/>
</dbReference>
<dbReference type="SUPFAM" id="SSF55021">
    <property type="entry name" value="ACT-like"/>
    <property type="match status" value="2"/>
</dbReference>
<dbReference type="RefSeq" id="WP_147145396.1">
    <property type="nucleotide sequence ID" value="NZ_BJXN01000002.1"/>
</dbReference>
<dbReference type="InterPro" id="IPR005260">
    <property type="entry name" value="Asp_kin_monofn"/>
</dbReference>
<dbReference type="Gene3D" id="3.40.1160.10">
    <property type="entry name" value="Acetylglutamate kinase-like"/>
    <property type="match status" value="1"/>
</dbReference>
<dbReference type="PROSITE" id="PS00324">
    <property type="entry name" value="ASPARTOKINASE"/>
    <property type="match status" value="1"/>
</dbReference>
<dbReference type="InterPro" id="IPR002912">
    <property type="entry name" value="ACT_dom"/>
</dbReference>
<evidence type="ECO:0000256" key="10">
    <source>
        <dbReference type="ARBA" id="ARBA00022840"/>
    </source>
</evidence>
<dbReference type="GO" id="GO:0005829">
    <property type="term" value="C:cytosol"/>
    <property type="evidence" value="ECO:0007669"/>
    <property type="project" value="TreeGrafter"/>
</dbReference>
<evidence type="ECO:0000313" key="17">
    <source>
        <dbReference type="EMBL" id="GEM89024.1"/>
    </source>
</evidence>
<evidence type="ECO:0000256" key="9">
    <source>
        <dbReference type="ARBA" id="ARBA00022777"/>
    </source>
</evidence>
<dbReference type="InterPro" id="IPR001048">
    <property type="entry name" value="Asp/Glu/Uridylate_kinase"/>
</dbReference>
<feature type="binding site" evidence="13">
    <location>
        <position position="74"/>
    </location>
    <ligand>
        <name>substrate</name>
    </ligand>
</feature>
<dbReference type="FunFam" id="3.40.1160.10:FF:000002">
    <property type="entry name" value="Aspartokinase"/>
    <property type="match status" value="1"/>
</dbReference>
<evidence type="ECO:0000256" key="8">
    <source>
        <dbReference type="ARBA" id="ARBA00022741"/>
    </source>
</evidence>
<name>A0A511RH80_9DEIN</name>
<dbReference type="SUPFAM" id="SSF53633">
    <property type="entry name" value="Carbamate kinase-like"/>
    <property type="match status" value="1"/>
</dbReference>
<evidence type="ECO:0000256" key="7">
    <source>
        <dbReference type="ARBA" id="ARBA00022737"/>
    </source>
</evidence>
<dbReference type="InterPro" id="IPR001341">
    <property type="entry name" value="Asp_kinase"/>
</dbReference>
<evidence type="ECO:0000256" key="13">
    <source>
        <dbReference type="PIRSR" id="PIRSR000726-1"/>
    </source>
</evidence>
<dbReference type="UniPathway" id="UPA00051">
    <property type="reaction ID" value="UER00462"/>
</dbReference>
<comment type="pathway">
    <text evidence="3 15">Amino-acid biosynthesis; L-threonine biosynthesis; L-threonine from L-aspartate: step 1/5.</text>
</comment>
<feature type="domain" description="ACT" evidence="16">
    <location>
        <begin position="344"/>
        <end position="411"/>
    </location>
</feature>
<dbReference type="CDD" id="cd04913">
    <property type="entry name" value="ACT_AKii-LysC-BS-like_1"/>
    <property type="match status" value="1"/>
</dbReference>
<feature type="binding site" evidence="13">
    <location>
        <position position="47"/>
    </location>
    <ligand>
        <name>substrate</name>
    </ligand>
</feature>
<evidence type="ECO:0000256" key="1">
    <source>
        <dbReference type="ARBA" id="ARBA00004766"/>
    </source>
</evidence>
<evidence type="ECO:0000313" key="18">
    <source>
        <dbReference type="Proteomes" id="UP000321827"/>
    </source>
</evidence>
<dbReference type="Proteomes" id="UP000321827">
    <property type="component" value="Unassembled WGS sequence"/>
</dbReference>
<dbReference type="PANTHER" id="PTHR21499:SF3">
    <property type="entry name" value="ASPARTOKINASE"/>
    <property type="match status" value="1"/>
</dbReference>
<dbReference type="Pfam" id="PF22468">
    <property type="entry name" value="ACT_9"/>
    <property type="match status" value="2"/>
</dbReference>
<dbReference type="PIRSF" id="PIRSF000726">
    <property type="entry name" value="Asp_kin"/>
    <property type="match status" value="1"/>
</dbReference>
<dbReference type="PROSITE" id="PS51671">
    <property type="entry name" value="ACT"/>
    <property type="match status" value="2"/>
</dbReference>
<dbReference type="CDD" id="cd04261">
    <property type="entry name" value="AAK_AKii-LysC-BS"/>
    <property type="match status" value="1"/>
</dbReference>
<protein>
    <recommendedName>
        <fullName evidence="14">Aspartokinase</fullName>
        <ecNumber evidence="14">2.7.2.4</ecNumber>
    </recommendedName>
</protein>
<keyword evidence="10 13" id="KW-0067">ATP-binding</keyword>
<dbReference type="Pfam" id="PF00696">
    <property type="entry name" value="AA_kinase"/>
    <property type="match status" value="1"/>
</dbReference>
<reference evidence="17 18" key="1">
    <citation type="submission" date="2019-07" db="EMBL/GenBank/DDBJ databases">
        <title>Whole genome shotgun sequence of Oceanithermus desulfurans NBRC 100063.</title>
        <authorList>
            <person name="Hosoyama A."/>
            <person name="Uohara A."/>
            <person name="Ohji S."/>
            <person name="Ichikawa N."/>
        </authorList>
    </citation>
    <scope>NUCLEOTIDE SEQUENCE [LARGE SCALE GENOMIC DNA]</scope>
    <source>
        <strain evidence="17 18">NBRC 100063</strain>
    </source>
</reference>
<dbReference type="GO" id="GO:0005524">
    <property type="term" value="F:ATP binding"/>
    <property type="evidence" value="ECO:0007669"/>
    <property type="project" value="UniProtKB-KW"/>
</dbReference>
<dbReference type="OrthoDB" id="9799110at2"/>
<keyword evidence="8 13" id="KW-0547">Nucleotide-binding</keyword>
<dbReference type="UniPathway" id="UPA00050">
    <property type="reaction ID" value="UER00461"/>
</dbReference>
<evidence type="ECO:0000256" key="4">
    <source>
        <dbReference type="ARBA" id="ARBA00010122"/>
    </source>
</evidence>
<keyword evidence="7" id="KW-0677">Repeat</keyword>
<dbReference type="AlphaFoldDB" id="A0A511RH80"/>
<evidence type="ECO:0000256" key="3">
    <source>
        <dbReference type="ARBA" id="ARBA00005139"/>
    </source>
</evidence>
<keyword evidence="6 14" id="KW-0808">Transferase</keyword>
<feature type="domain" description="ACT" evidence="16">
    <location>
        <begin position="263"/>
        <end position="336"/>
    </location>
</feature>
<comment type="similarity">
    <text evidence="4 14">Belongs to the aspartokinase family.</text>
</comment>
<dbReference type="InterPro" id="IPR018042">
    <property type="entry name" value="Aspartate_kinase_CS"/>
</dbReference>
<dbReference type="UniPathway" id="UPA00034">
    <property type="reaction ID" value="UER00015"/>
</dbReference>
<dbReference type="EC" id="2.7.2.4" evidence="14"/>
<dbReference type="PANTHER" id="PTHR21499">
    <property type="entry name" value="ASPARTATE KINASE"/>
    <property type="match status" value="1"/>
</dbReference>
<dbReference type="NCBIfam" id="NF005155">
    <property type="entry name" value="PRK06635.1-4"/>
    <property type="match status" value="1"/>
</dbReference>
<evidence type="ECO:0000256" key="2">
    <source>
        <dbReference type="ARBA" id="ARBA00004986"/>
    </source>
</evidence>
<comment type="catalytic activity">
    <reaction evidence="12 14">
        <text>L-aspartate + ATP = 4-phospho-L-aspartate + ADP</text>
        <dbReference type="Rhea" id="RHEA:23776"/>
        <dbReference type="ChEBI" id="CHEBI:29991"/>
        <dbReference type="ChEBI" id="CHEBI:30616"/>
        <dbReference type="ChEBI" id="CHEBI:57535"/>
        <dbReference type="ChEBI" id="CHEBI:456216"/>
        <dbReference type="EC" id="2.7.2.4"/>
    </reaction>
</comment>
<dbReference type="InterPro" id="IPR045865">
    <property type="entry name" value="ACT-like_dom_sf"/>
</dbReference>
<sequence>MALIVQKYGGTSVGDLDRIHKVAQRIQHYREKGHDLVVVVSAMGRSTDELIALARRVNPRPEPRELDLLTTTGEQQSAALLALQLQALGLPARAFVQHQIGITTDGRYTNARIVEVRPGKILEAVQSGYVAVVGGFMGTTPEGELNTLGRGGSDTTAVALAAAVGAHEAEIFTDTDGVFTTDPHRIPEASKIDHIAYDPMIEMAALGAKVLHPRAVWYAKRYGVRLHVRSAFNFSKGTIVSEEAMKLDRPVTGVAIDEGQAQIGLVGIPDRPGIASRVFEALAERGIAVDMIIQGVPGHDASRTQMAFTVPKDYAEDALEVLRELTAEMGGEVTYNPAIAKVSIVGVALASTPGIPSRMFDAVARVGANIEMIATSEVRISVIIPAEYAEAAAREIHRTFGLDRNEEGNGE</sequence>
<keyword evidence="11" id="KW-0457">Lysine biosynthesis</keyword>
<dbReference type="InterPro" id="IPR041740">
    <property type="entry name" value="AKii-LysC-BS"/>
</dbReference>
<evidence type="ECO:0000256" key="12">
    <source>
        <dbReference type="ARBA" id="ARBA00047872"/>
    </source>
</evidence>
<feature type="binding site" evidence="13">
    <location>
        <begin position="7"/>
        <end position="10"/>
    </location>
    <ligand>
        <name>ATP</name>
        <dbReference type="ChEBI" id="CHEBI:30616"/>
    </ligand>
</feature>
<dbReference type="GO" id="GO:0009090">
    <property type="term" value="P:homoserine biosynthetic process"/>
    <property type="evidence" value="ECO:0007669"/>
    <property type="project" value="TreeGrafter"/>
</dbReference>
<feature type="binding site" evidence="13">
    <location>
        <begin position="173"/>
        <end position="174"/>
    </location>
    <ligand>
        <name>ATP</name>
        <dbReference type="ChEBI" id="CHEBI:30616"/>
    </ligand>
</feature>
<evidence type="ECO:0000259" key="16">
    <source>
        <dbReference type="PROSITE" id="PS51671"/>
    </source>
</evidence>
<feature type="binding site" evidence="13">
    <location>
        <begin position="209"/>
        <end position="210"/>
    </location>
    <ligand>
        <name>ATP</name>
        <dbReference type="ChEBI" id="CHEBI:30616"/>
    </ligand>
</feature>
<evidence type="ECO:0000256" key="11">
    <source>
        <dbReference type="ARBA" id="ARBA00023154"/>
    </source>
</evidence>
<keyword evidence="5 15" id="KW-0028">Amino-acid biosynthesis</keyword>
<evidence type="ECO:0000256" key="15">
    <source>
        <dbReference type="RuleBase" id="RU004249"/>
    </source>
</evidence>
<evidence type="ECO:0000256" key="5">
    <source>
        <dbReference type="ARBA" id="ARBA00022605"/>
    </source>
</evidence>
<comment type="caution">
    <text evidence="17">The sequence shown here is derived from an EMBL/GenBank/DDBJ whole genome shotgun (WGS) entry which is preliminary data.</text>
</comment>
<dbReference type="Gene3D" id="3.30.70.260">
    <property type="match status" value="2"/>
</dbReference>
<evidence type="ECO:0000256" key="6">
    <source>
        <dbReference type="ARBA" id="ARBA00022679"/>
    </source>
</evidence>
<evidence type="ECO:0000256" key="14">
    <source>
        <dbReference type="RuleBase" id="RU003448"/>
    </source>
</evidence>
<dbReference type="NCBIfam" id="TIGR00657">
    <property type="entry name" value="asp_kinases"/>
    <property type="match status" value="1"/>
</dbReference>
<dbReference type="InterPro" id="IPR036393">
    <property type="entry name" value="AceGlu_kinase-like_sf"/>
</dbReference>
<comment type="pathway">
    <text evidence="1 15">Amino-acid biosynthesis; L-lysine biosynthesis via DAP pathway; (S)-tetrahydrodipicolinate from L-aspartate: step 1/4.</text>
</comment>